<dbReference type="InterPro" id="IPR040974">
    <property type="entry name" value="Fn3_PAP"/>
</dbReference>
<gene>
    <name evidence="3" type="ORF">Dsin_004947</name>
</gene>
<keyword evidence="4" id="KW-1185">Reference proteome</keyword>
<feature type="domain" description="Purple acid phosphatase Fn3-like" evidence="2">
    <location>
        <begin position="46"/>
        <end position="123"/>
    </location>
</feature>
<dbReference type="PANTHER" id="PTHR45778:SF6">
    <property type="entry name" value="INACTIVE PURPLE ACID PHOSPHATASE 24-RELATED"/>
    <property type="match status" value="1"/>
</dbReference>
<dbReference type="PANTHER" id="PTHR45778">
    <property type="entry name" value="PURPLE ACID PHOSPHATASE-RELATED"/>
    <property type="match status" value="1"/>
</dbReference>
<proteinExistence type="predicted"/>
<dbReference type="EMBL" id="JANJYJ010000002">
    <property type="protein sequence ID" value="KAK3225085.1"/>
    <property type="molecule type" value="Genomic_DNA"/>
</dbReference>
<evidence type="ECO:0000256" key="1">
    <source>
        <dbReference type="SAM" id="SignalP"/>
    </source>
</evidence>
<dbReference type="Proteomes" id="UP001281410">
    <property type="component" value="Unassembled WGS sequence"/>
</dbReference>
<organism evidence="3 4">
    <name type="scientific">Dipteronia sinensis</name>
    <dbReference type="NCBI Taxonomy" id="43782"/>
    <lineage>
        <taxon>Eukaryota</taxon>
        <taxon>Viridiplantae</taxon>
        <taxon>Streptophyta</taxon>
        <taxon>Embryophyta</taxon>
        <taxon>Tracheophyta</taxon>
        <taxon>Spermatophyta</taxon>
        <taxon>Magnoliopsida</taxon>
        <taxon>eudicotyledons</taxon>
        <taxon>Gunneridae</taxon>
        <taxon>Pentapetalae</taxon>
        <taxon>rosids</taxon>
        <taxon>malvids</taxon>
        <taxon>Sapindales</taxon>
        <taxon>Sapindaceae</taxon>
        <taxon>Hippocastanoideae</taxon>
        <taxon>Acereae</taxon>
        <taxon>Dipteronia</taxon>
    </lineage>
</organism>
<keyword evidence="1" id="KW-0732">Signal</keyword>
<sequence>MSVFLCFTAAIISSAWADFDVIGEQPLSKIAIHKTVLALSDSASIGAYPFILGSRAEDTQWVTVNLVSPDPSVDDWVGVFSPAKVHPCPSINCYNCDLFSSTCPPIDDPKGRNKPYICSVPIKPKLVAVSNSISFANSKAPLYPPLAQGKSWDELSTRLTLITLRSTKFSQTLQNYIDSSRLTAA</sequence>
<protein>
    <recommendedName>
        <fullName evidence="2">Purple acid phosphatase Fn3-like domain-containing protein</fullName>
    </recommendedName>
</protein>
<evidence type="ECO:0000313" key="4">
    <source>
        <dbReference type="Proteomes" id="UP001281410"/>
    </source>
</evidence>
<feature type="signal peptide" evidence="1">
    <location>
        <begin position="1"/>
        <end position="17"/>
    </location>
</feature>
<feature type="chain" id="PRO_5041985641" description="Purple acid phosphatase Fn3-like domain-containing protein" evidence="1">
    <location>
        <begin position="18"/>
        <end position="185"/>
    </location>
</feature>
<evidence type="ECO:0000259" key="2">
    <source>
        <dbReference type="Pfam" id="PF17808"/>
    </source>
</evidence>
<accession>A0AAE0EG08</accession>
<evidence type="ECO:0000313" key="3">
    <source>
        <dbReference type="EMBL" id="KAK3225085.1"/>
    </source>
</evidence>
<comment type="caution">
    <text evidence="3">The sequence shown here is derived from an EMBL/GenBank/DDBJ whole genome shotgun (WGS) entry which is preliminary data.</text>
</comment>
<name>A0AAE0EG08_9ROSI</name>
<dbReference type="Pfam" id="PF17808">
    <property type="entry name" value="fn3_PAP"/>
    <property type="match status" value="1"/>
</dbReference>
<dbReference type="AlphaFoldDB" id="A0AAE0EG08"/>
<reference evidence="3" key="1">
    <citation type="journal article" date="2023" name="Plant J.">
        <title>Genome sequences and population genomics provide insights into the demographic history, inbreeding, and mutation load of two 'living fossil' tree species of Dipteronia.</title>
        <authorList>
            <person name="Feng Y."/>
            <person name="Comes H.P."/>
            <person name="Chen J."/>
            <person name="Zhu S."/>
            <person name="Lu R."/>
            <person name="Zhang X."/>
            <person name="Li P."/>
            <person name="Qiu J."/>
            <person name="Olsen K.M."/>
            <person name="Qiu Y."/>
        </authorList>
    </citation>
    <scope>NUCLEOTIDE SEQUENCE</scope>
    <source>
        <strain evidence="3">NBL</strain>
    </source>
</reference>